<dbReference type="EMBL" id="JFKC01000002">
    <property type="protein sequence ID" value="OSQ52535.1"/>
    <property type="molecule type" value="Genomic_DNA"/>
</dbReference>
<accession>A0A1X4NPA0</accession>
<dbReference type="InterPro" id="IPR007485">
    <property type="entry name" value="LPS_assembly_LptE"/>
</dbReference>
<reference evidence="2 3" key="1">
    <citation type="submission" date="2014-03" db="EMBL/GenBank/DDBJ databases">
        <title>The draft genome sequence of Marivita geojedonensis KCTC 23882.</title>
        <authorList>
            <person name="Lai Q."/>
            <person name="Shao Z."/>
        </authorList>
    </citation>
    <scope>NUCLEOTIDE SEQUENCE [LARGE SCALE GENOMIC DNA]</scope>
    <source>
        <strain evidence="2 3">DPG-138</strain>
    </source>
</reference>
<evidence type="ECO:0000313" key="3">
    <source>
        <dbReference type="Proteomes" id="UP000193926"/>
    </source>
</evidence>
<dbReference type="OrthoDB" id="7629596at2"/>
<gene>
    <name evidence="2" type="ORF">MGEO_03945</name>
</gene>
<dbReference type="RefSeq" id="WP_085635412.1">
    <property type="nucleotide sequence ID" value="NZ_JFKC01000002.1"/>
</dbReference>
<dbReference type="Proteomes" id="UP000193926">
    <property type="component" value="Unassembled WGS sequence"/>
</dbReference>
<dbReference type="Pfam" id="PF04390">
    <property type="entry name" value="LptE"/>
    <property type="match status" value="1"/>
</dbReference>
<evidence type="ECO:0000256" key="1">
    <source>
        <dbReference type="SAM" id="SignalP"/>
    </source>
</evidence>
<dbReference type="GO" id="GO:0019867">
    <property type="term" value="C:outer membrane"/>
    <property type="evidence" value="ECO:0007669"/>
    <property type="project" value="InterPro"/>
</dbReference>
<keyword evidence="1" id="KW-0732">Signal</keyword>
<proteinExistence type="predicted"/>
<comment type="caution">
    <text evidence="2">The sequence shown here is derived from an EMBL/GenBank/DDBJ whole genome shotgun (WGS) entry which is preliminary data.</text>
</comment>
<dbReference type="GO" id="GO:0043165">
    <property type="term" value="P:Gram-negative-bacterium-type cell outer membrane assembly"/>
    <property type="evidence" value="ECO:0007669"/>
    <property type="project" value="InterPro"/>
</dbReference>
<protein>
    <recommendedName>
        <fullName evidence="4">Lipoprotein</fullName>
    </recommendedName>
</protein>
<evidence type="ECO:0000313" key="2">
    <source>
        <dbReference type="EMBL" id="OSQ52535.1"/>
    </source>
</evidence>
<name>A0A1X4NPA0_9RHOB</name>
<evidence type="ECO:0008006" key="4">
    <source>
        <dbReference type="Google" id="ProtNLM"/>
    </source>
</evidence>
<keyword evidence="3" id="KW-1185">Reference proteome</keyword>
<sequence>MWLHRRQTLFALSALVAGAACGFTPAYGPDGGASVLQNNLRVAAPERRDGFLIAQRLEDRFGRNDGGRYVLTVTPTIQRQGLATSVEGTTNRFQLTGRADFELRDKEMDSVVRQGRVTDFTGFSATGSTVATLAAERDAAARLMVILANQIVDRLVISAGGLPE</sequence>
<dbReference type="STRING" id="1123756.MGEO_03945"/>
<dbReference type="PROSITE" id="PS51257">
    <property type="entry name" value="PROKAR_LIPOPROTEIN"/>
    <property type="match status" value="1"/>
</dbReference>
<dbReference type="Gene3D" id="3.30.160.150">
    <property type="entry name" value="Lipoprotein like domain"/>
    <property type="match status" value="1"/>
</dbReference>
<dbReference type="AlphaFoldDB" id="A0A1X4NPA0"/>
<feature type="signal peptide" evidence="1">
    <location>
        <begin position="1"/>
        <end position="19"/>
    </location>
</feature>
<feature type="chain" id="PRO_5013208176" description="Lipoprotein" evidence="1">
    <location>
        <begin position="20"/>
        <end position="164"/>
    </location>
</feature>
<organism evidence="2 3">
    <name type="scientific">Marivita geojedonensis</name>
    <dbReference type="NCBI Taxonomy" id="1123756"/>
    <lineage>
        <taxon>Bacteria</taxon>
        <taxon>Pseudomonadati</taxon>
        <taxon>Pseudomonadota</taxon>
        <taxon>Alphaproteobacteria</taxon>
        <taxon>Rhodobacterales</taxon>
        <taxon>Roseobacteraceae</taxon>
        <taxon>Marivita</taxon>
    </lineage>
</organism>